<dbReference type="PRINTS" id="PR01486">
    <property type="entry name" value="PHPHLIPASEA1"/>
</dbReference>
<evidence type="ECO:0000256" key="9">
    <source>
        <dbReference type="ARBA" id="ARBA00022692"/>
    </source>
</evidence>
<dbReference type="InterPro" id="IPR036541">
    <property type="entry name" value="PLipase_A1_sf"/>
</dbReference>
<sequence>MKRLLLFFSILCLSSSALSGQGQEKEKWTEKIDVSRFPHRDSVRRELETIPAFGIYKDNYFVTGTNFQGGGINKDNSDAKFQVSIMHRLIKGILPHEMYVFLTYSQRSFWDIYKKSAPFAETVYNPSLGVGNNIVLNDHVVGVLLFQVEHESNGRDSIWNRSVNKVSFTALYSVNRNLNLQFKVWVPFWTAKENKDISRYAGYWHVAANYQTPNRRFSFSGVYTKRGGWDLNANFMLEAAFRLTKKSNQYLCVQYYNGYGESLLDYKAFSGYIRVGIVIKPQHGFSIY</sequence>
<dbReference type="GO" id="GO:0046872">
    <property type="term" value="F:metal ion binding"/>
    <property type="evidence" value="ECO:0007669"/>
    <property type="project" value="UniProtKB-KW"/>
</dbReference>
<keyword evidence="8" id="KW-1134">Transmembrane beta strand</keyword>
<keyword evidence="10 20" id="KW-0479">Metal-binding</keyword>
<dbReference type="PANTHER" id="PTHR40457:SF1">
    <property type="entry name" value="PHOSPHOLIPASE A1"/>
    <property type="match status" value="1"/>
</dbReference>
<evidence type="ECO:0000256" key="18">
    <source>
        <dbReference type="ARBA" id="ARBA00032375"/>
    </source>
</evidence>
<keyword evidence="17" id="KW-0998">Cell outer membrane</keyword>
<evidence type="ECO:0000256" key="20">
    <source>
        <dbReference type="PIRSR" id="PIRSR603187-2"/>
    </source>
</evidence>
<evidence type="ECO:0000256" key="21">
    <source>
        <dbReference type="SAM" id="SignalP"/>
    </source>
</evidence>
<dbReference type="EC" id="3.1.1.32" evidence="6"/>
<comment type="catalytic activity">
    <reaction evidence="1">
        <text>a 1,2-diacyl-sn-glycero-3-phosphocholine + H2O = a 2-acyl-sn-glycero-3-phosphocholine + a fatty acid + H(+)</text>
        <dbReference type="Rhea" id="RHEA:18689"/>
        <dbReference type="ChEBI" id="CHEBI:15377"/>
        <dbReference type="ChEBI" id="CHEBI:15378"/>
        <dbReference type="ChEBI" id="CHEBI:28868"/>
        <dbReference type="ChEBI" id="CHEBI:57643"/>
        <dbReference type="ChEBI" id="CHEBI:57875"/>
        <dbReference type="EC" id="3.1.1.32"/>
    </reaction>
</comment>
<dbReference type="PANTHER" id="PTHR40457">
    <property type="entry name" value="PHOSPHOLIPASE A1"/>
    <property type="match status" value="1"/>
</dbReference>
<dbReference type="GO" id="GO:0004623">
    <property type="term" value="F:phospholipase A2 activity"/>
    <property type="evidence" value="ECO:0007669"/>
    <property type="project" value="UniProtKB-EC"/>
</dbReference>
<comment type="caution">
    <text evidence="22">The sequence shown here is derived from an EMBL/GenBank/DDBJ whole genome shotgun (WGS) entry which is preliminary data.</text>
</comment>
<name>A0A9D1HBZ2_9FLAO</name>
<dbReference type="GO" id="GO:0008970">
    <property type="term" value="F:phospholipase A1 activity"/>
    <property type="evidence" value="ECO:0007669"/>
    <property type="project" value="UniProtKB-EC"/>
</dbReference>
<evidence type="ECO:0000256" key="14">
    <source>
        <dbReference type="ARBA" id="ARBA00022963"/>
    </source>
</evidence>
<dbReference type="Pfam" id="PF02253">
    <property type="entry name" value="PLA1"/>
    <property type="match status" value="1"/>
</dbReference>
<dbReference type="InterPro" id="IPR003187">
    <property type="entry name" value="PLipase_A1"/>
</dbReference>
<comment type="similarity">
    <text evidence="4">Belongs to the phospholipase A1 family.</text>
</comment>
<accession>A0A9D1HBZ2</accession>
<reference evidence="22" key="1">
    <citation type="submission" date="2020-10" db="EMBL/GenBank/DDBJ databases">
        <authorList>
            <person name="Gilroy R."/>
        </authorList>
    </citation>
    <scope>NUCLEOTIDE SEQUENCE</scope>
    <source>
        <strain evidence="22">1383</strain>
    </source>
</reference>
<dbReference type="EMBL" id="DVLY01000112">
    <property type="protein sequence ID" value="HIT98127.1"/>
    <property type="molecule type" value="Genomic_DNA"/>
</dbReference>
<evidence type="ECO:0000256" key="17">
    <source>
        <dbReference type="ARBA" id="ARBA00023237"/>
    </source>
</evidence>
<feature type="binding site" description="in dimeric form" evidence="20">
    <location>
        <position position="116"/>
    </location>
    <ligand>
        <name>Ca(2+)</name>
        <dbReference type="ChEBI" id="CHEBI:29108"/>
        <label>1</label>
    </ligand>
</feature>
<comment type="subcellular location">
    <subcellularLocation>
        <location evidence="3">Cell outer membrane</location>
        <topology evidence="3">Multi-pass membrane protein</topology>
    </subcellularLocation>
</comment>
<protein>
    <recommendedName>
        <fullName evidence="18">Phosphatidylcholine 1-acylhydrolase</fullName>
        <ecNumber evidence="6">3.1.1.32</ecNumber>
        <ecNumber evidence="7">3.1.1.4</ecNumber>
    </recommendedName>
</protein>
<comment type="subunit">
    <text evidence="5">Homodimer; dimerization is reversible, and the dimeric form is the active one.</text>
</comment>
<evidence type="ECO:0000313" key="23">
    <source>
        <dbReference type="Proteomes" id="UP000824161"/>
    </source>
</evidence>
<keyword evidence="9" id="KW-0812">Transmembrane</keyword>
<keyword evidence="15" id="KW-0443">Lipid metabolism</keyword>
<evidence type="ECO:0000256" key="4">
    <source>
        <dbReference type="ARBA" id="ARBA00010525"/>
    </source>
</evidence>
<evidence type="ECO:0000256" key="2">
    <source>
        <dbReference type="ARBA" id="ARBA00001604"/>
    </source>
</evidence>
<keyword evidence="11 21" id="KW-0732">Signal</keyword>
<evidence type="ECO:0000256" key="15">
    <source>
        <dbReference type="ARBA" id="ARBA00023098"/>
    </source>
</evidence>
<evidence type="ECO:0000256" key="19">
    <source>
        <dbReference type="PIRSR" id="PIRSR603187-1"/>
    </source>
</evidence>
<dbReference type="SUPFAM" id="SSF56931">
    <property type="entry name" value="Outer membrane phospholipase A (OMPLA)"/>
    <property type="match status" value="1"/>
</dbReference>
<feature type="active site" description="Proton acceptor" evidence="19">
    <location>
        <position position="150"/>
    </location>
</feature>
<evidence type="ECO:0000256" key="1">
    <source>
        <dbReference type="ARBA" id="ARBA00000111"/>
    </source>
</evidence>
<feature type="signal peptide" evidence="21">
    <location>
        <begin position="1"/>
        <end position="19"/>
    </location>
</feature>
<evidence type="ECO:0000256" key="13">
    <source>
        <dbReference type="ARBA" id="ARBA00022837"/>
    </source>
</evidence>
<comment type="catalytic activity">
    <reaction evidence="2">
        <text>a 1,2-diacyl-sn-glycero-3-phosphocholine + H2O = a 1-acyl-sn-glycero-3-phosphocholine + a fatty acid + H(+)</text>
        <dbReference type="Rhea" id="RHEA:15801"/>
        <dbReference type="ChEBI" id="CHEBI:15377"/>
        <dbReference type="ChEBI" id="CHEBI:15378"/>
        <dbReference type="ChEBI" id="CHEBI:28868"/>
        <dbReference type="ChEBI" id="CHEBI:57643"/>
        <dbReference type="ChEBI" id="CHEBI:58168"/>
        <dbReference type="EC" id="3.1.1.4"/>
    </reaction>
</comment>
<evidence type="ECO:0000256" key="5">
    <source>
        <dbReference type="ARBA" id="ARBA00011702"/>
    </source>
</evidence>
<dbReference type="Gene3D" id="2.40.230.10">
    <property type="entry name" value="Phospholipase A1"/>
    <property type="match status" value="1"/>
</dbReference>
<organism evidence="22 23">
    <name type="scientific">Candidatus Merdimorpha stercoravium</name>
    <dbReference type="NCBI Taxonomy" id="2840863"/>
    <lineage>
        <taxon>Bacteria</taxon>
        <taxon>Pseudomonadati</taxon>
        <taxon>Bacteroidota</taxon>
        <taxon>Flavobacteriia</taxon>
        <taxon>Flavobacteriales</taxon>
        <taxon>Candidatus Merdimorpha</taxon>
    </lineage>
</organism>
<evidence type="ECO:0000256" key="11">
    <source>
        <dbReference type="ARBA" id="ARBA00022729"/>
    </source>
</evidence>
<evidence type="ECO:0000256" key="16">
    <source>
        <dbReference type="ARBA" id="ARBA00023136"/>
    </source>
</evidence>
<evidence type="ECO:0000256" key="6">
    <source>
        <dbReference type="ARBA" id="ARBA00013179"/>
    </source>
</evidence>
<keyword evidence="13 20" id="KW-0106">Calcium</keyword>
<keyword evidence="16" id="KW-0472">Membrane</keyword>
<keyword evidence="14" id="KW-0442">Lipid degradation</keyword>
<evidence type="ECO:0000256" key="7">
    <source>
        <dbReference type="ARBA" id="ARBA00013278"/>
    </source>
</evidence>
<evidence type="ECO:0000256" key="10">
    <source>
        <dbReference type="ARBA" id="ARBA00022723"/>
    </source>
</evidence>
<evidence type="ECO:0000313" key="22">
    <source>
        <dbReference type="EMBL" id="HIT98127.1"/>
    </source>
</evidence>
<evidence type="ECO:0000256" key="3">
    <source>
        <dbReference type="ARBA" id="ARBA00004571"/>
    </source>
</evidence>
<dbReference type="GO" id="GO:0016042">
    <property type="term" value="P:lipid catabolic process"/>
    <property type="evidence" value="ECO:0007669"/>
    <property type="project" value="UniProtKB-KW"/>
</dbReference>
<gene>
    <name evidence="22" type="ORF">IAC44_04730</name>
</gene>
<dbReference type="Proteomes" id="UP000824161">
    <property type="component" value="Unassembled WGS sequence"/>
</dbReference>
<keyword evidence="12" id="KW-0378">Hydrolase</keyword>
<evidence type="ECO:0000256" key="8">
    <source>
        <dbReference type="ARBA" id="ARBA00022452"/>
    </source>
</evidence>
<evidence type="ECO:0000256" key="12">
    <source>
        <dbReference type="ARBA" id="ARBA00022801"/>
    </source>
</evidence>
<feature type="active site" description="Nucleophile" evidence="19">
    <location>
        <position position="152"/>
    </location>
</feature>
<feature type="binding site" description="in dimeric form" evidence="20">
    <location>
        <position position="155"/>
    </location>
    <ligand>
        <name>Ca(2+)</name>
        <dbReference type="ChEBI" id="CHEBI:29108"/>
        <label>1</label>
    </ligand>
</feature>
<dbReference type="GO" id="GO:0009279">
    <property type="term" value="C:cell outer membrane"/>
    <property type="evidence" value="ECO:0007669"/>
    <property type="project" value="UniProtKB-SubCell"/>
</dbReference>
<dbReference type="AlphaFoldDB" id="A0A9D1HBZ2"/>
<feature type="chain" id="PRO_5039174506" description="Phosphatidylcholine 1-acylhydrolase" evidence="21">
    <location>
        <begin position="20"/>
        <end position="288"/>
    </location>
</feature>
<reference evidence="22" key="2">
    <citation type="journal article" date="2021" name="PeerJ">
        <title>Extensive microbial diversity within the chicken gut microbiome revealed by metagenomics and culture.</title>
        <authorList>
            <person name="Gilroy R."/>
            <person name="Ravi A."/>
            <person name="Getino M."/>
            <person name="Pursley I."/>
            <person name="Horton D.L."/>
            <person name="Alikhan N.F."/>
            <person name="Baker D."/>
            <person name="Gharbi K."/>
            <person name="Hall N."/>
            <person name="Watson M."/>
            <person name="Adriaenssens E.M."/>
            <person name="Foster-Nyarko E."/>
            <person name="Jarju S."/>
            <person name="Secka A."/>
            <person name="Antonio M."/>
            <person name="Oren A."/>
            <person name="Chaudhuri R.R."/>
            <person name="La Ragione R."/>
            <person name="Hildebrand F."/>
            <person name="Pallen M.J."/>
        </authorList>
    </citation>
    <scope>NUCLEOTIDE SEQUENCE</scope>
    <source>
        <strain evidence="22">1383</strain>
    </source>
</reference>
<dbReference type="EC" id="3.1.1.4" evidence="7"/>
<comment type="cofactor">
    <cofactor evidence="20">
        <name>Ca(2+)</name>
        <dbReference type="ChEBI" id="CHEBI:29108"/>
    </cofactor>
    <text evidence="20">Binds 1 Ca(2+) ion per monomer.</text>
</comment>
<proteinExistence type="inferred from homology"/>